<proteinExistence type="predicted"/>
<accession>A0A6G0RTD5</accession>
<organism evidence="2 3">
    <name type="scientific">Phytophthora fragariae</name>
    <dbReference type="NCBI Taxonomy" id="53985"/>
    <lineage>
        <taxon>Eukaryota</taxon>
        <taxon>Sar</taxon>
        <taxon>Stramenopiles</taxon>
        <taxon>Oomycota</taxon>
        <taxon>Peronosporomycetes</taxon>
        <taxon>Peronosporales</taxon>
        <taxon>Peronosporaceae</taxon>
        <taxon>Phytophthora</taxon>
    </lineage>
</organism>
<evidence type="ECO:0000256" key="1">
    <source>
        <dbReference type="SAM" id="SignalP"/>
    </source>
</evidence>
<protein>
    <recommendedName>
        <fullName evidence="4">Secreted protein</fullName>
    </recommendedName>
</protein>
<dbReference type="EMBL" id="QXFY01000577">
    <property type="protein sequence ID" value="KAE9340546.1"/>
    <property type="molecule type" value="Genomic_DNA"/>
</dbReference>
<reference evidence="2 3" key="1">
    <citation type="submission" date="2018-09" db="EMBL/GenBank/DDBJ databases">
        <title>Genomic investigation of the strawberry pathogen Phytophthora fragariae indicates pathogenicity is determined by transcriptional variation in three key races.</title>
        <authorList>
            <person name="Adams T.M."/>
            <person name="Armitage A.D."/>
            <person name="Sobczyk M.K."/>
            <person name="Bates H.J."/>
            <person name="Dunwell J.M."/>
            <person name="Nellist C.F."/>
            <person name="Harrison R.J."/>
        </authorList>
    </citation>
    <scope>NUCLEOTIDE SEQUENCE [LARGE SCALE GENOMIC DNA]</scope>
    <source>
        <strain evidence="2 3">NOV-77</strain>
    </source>
</reference>
<name>A0A6G0RTD5_9STRA</name>
<feature type="chain" id="PRO_5026165955" description="Secreted protein" evidence="1">
    <location>
        <begin position="26"/>
        <end position="158"/>
    </location>
</feature>
<evidence type="ECO:0000313" key="3">
    <source>
        <dbReference type="Proteomes" id="UP000486351"/>
    </source>
</evidence>
<sequence>MIVPLRFRLLKNLQLLLLEMLLLQSRHHHPLRRLICVSVPNGSGQMNKQNYFVQRVLTRTGYRLGQRPLSVNHGRRCQSGSESRRCDYVTTWCIVCMYMKKLWCLPRTSKHGHRASGRSGEKLCLRNLRRSRLMAPGGWCATVRCEDAKQLLVAGFMQ</sequence>
<evidence type="ECO:0008006" key="4">
    <source>
        <dbReference type="Google" id="ProtNLM"/>
    </source>
</evidence>
<comment type="caution">
    <text evidence="2">The sequence shown here is derived from an EMBL/GenBank/DDBJ whole genome shotgun (WGS) entry which is preliminary data.</text>
</comment>
<dbReference type="AlphaFoldDB" id="A0A6G0RTD5"/>
<dbReference type="Proteomes" id="UP000486351">
    <property type="component" value="Unassembled WGS sequence"/>
</dbReference>
<feature type="signal peptide" evidence="1">
    <location>
        <begin position="1"/>
        <end position="25"/>
    </location>
</feature>
<keyword evidence="1" id="KW-0732">Signal</keyword>
<gene>
    <name evidence="2" type="ORF">PF008_g11057</name>
</gene>
<evidence type="ECO:0000313" key="2">
    <source>
        <dbReference type="EMBL" id="KAE9340546.1"/>
    </source>
</evidence>